<proteinExistence type="predicted"/>
<sequence>MVEGFFVDEALFFIPQNAVSQRREYAKQRSSAYDFQGFYDRNFITN</sequence>
<accession>E6MR19</accession>
<dbReference type="AlphaFoldDB" id="E6MR19"/>
<dbReference type="HOGENOM" id="CLU_3187465_0_0_10"/>
<name>E6MR19_9BACT</name>
<dbReference type="STRING" id="888832.HMPREF9420_1937"/>
<evidence type="ECO:0000313" key="1">
    <source>
        <dbReference type="EMBL" id="EFV03935.1"/>
    </source>
</evidence>
<dbReference type="EMBL" id="AEQO01000157">
    <property type="protein sequence ID" value="EFV03935.1"/>
    <property type="molecule type" value="Genomic_DNA"/>
</dbReference>
<dbReference type="Proteomes" id="UP000003874">
    <property type="component" value="Unassembled WGS sequence"/>
</dbReference>
<organism evidence="1 2">
    <name type="scientific">Segatella salivae DSM 15606</name>
    <dbReference type="NCBI Taxonomy" id="888832"/>
    <lineage>
        <taxon>Bacteria</taxon>
        <taxon>Pseudomonadati</taxon>
        <taxon>Bacteroidota</taxon>
        <taxon>Bacteroidia</taxon>
        <taxon>Bacteroidales</taxon>
        <taxon>Prevotellaceae</taxon>
        <taxon>Segatella</taxon>
    </lineage>
</organism>
<evidence type="ECO:0000313" key="2">
    <source>
        <dbReference type="Proteomes" id="UP000003874"/>
    </source>
</evidence>
<reference evidence="1 2" key="1">
    <citation type="submission" date="2010-12" db="EMBL/GenBank/DDBJ databases">
        <authorList>
            <person name="Muzny D."/>
            <person name="Qin X."/>
            <person name="Deng J."/>
            <person name="Jiang H."/>
            <person name="Liu Y."/>
            <person name="Qu J."/>
            <person name="Song X.-Z."/>
            <person name="Zhang L."/>
            <person name="Thornton R."/>
            <person name="Coyle M."/>
            <person name="Francisco L."/>
            <person name="Jackson L."/>
            <person name="Javaid M."/>
            <person name="Korchina V."/>
            <person name="Kovar C."/>
            <person name="Mata R."/>
            <person name="Mathew T."/>
            <person name="Ngo R."/>
            <person name="Nguyen L."/>
            <person name="Nguyen N."/>
            <person name="Okwuonu G."/>
            <person name="Ongeri F."/>
            <person name="Pham C."/>
            <person name="Simmons D."/>
            <person name="Wilczek-Boney K."/>
            <person name="Hale W."/>
            <person name="Jakkamsetti A."/>
            <person name="Pham P."/>
            <person name="Ruth R."/>
            <person name="San Lucas F."/>
            <person name="Warren J."/>
            <person name="Zhang J."/>
            <person name="Zhao Z."/>
            <person name="Zhou C."/>
            <person name="Zhu D."/>
            <person name="Lee S."/>
            <person name="Bess C."/>
            <person name="Blankenburg K."/>
            <person name="Forbes L."/>
            <person name="Fu Q."/>
            <person name="Gubbala S."/>
            <person name="Hirani K."/>
            <person name="Jayaseelan J.C."/>
            <person name="Lara F."/>
            <person name="Munidasa M."/>
            <person name="Palculict T."/>
            <person name="Patil S."/>
            <person name="Pu L.-L."/>
            <person name="Saada N."/>
            <person name="Tang L."/>
            <person name="Weissenberger G."/>
            <person name="Zhu Y."/>
            <person name="Hemphill L."/>
            <person name="Shang Y."/>
            <person name="Youmans B."/>
            <person name="Ayvaz T."/>
            <person name="Ross M."/>
            <person name="Santibanez J."/>
            <person name="Aqrawi P."/>
            <person name="Gross S."/>
            <person name="Joshi V."/>
            <person name="Fowler G."/>
            <person name="Nazareth L."/>
            <person name="Reid J."/>
            <person name="Worley K."/>
            <person name="Petrosino J."/>
            <person name="Highlander S."/>
            <person name="Gibbs R."/>
        </authorList>
    </citation>
    <scope>NUCLEOTIDE SEQUENCE [LARGE SCALE GENOMIC DNA]</scope>
    <source>
        <strain evidence="1 2">DSM 15606</strain>
    </source>
</reference>
<gene>
    <name evidence="1" type="ORF">HMPREF9420_1937</name>
</gene>
<protein>
    <submittedName>
        <fullName evidence="1">Uncharacterized protein</fullName>
    </submittedName>
</protein>
<keyword evidence="2" id="KW-1185">Reference proteome</keyword>
<comment type="caution">
    <text evidence="1">The sequence shown here is derived from an EMBL/GenBank/DDBJ whole genome shotgun (WGS) entry which is preliminary data.</text>
</comment>